<evidence type="ECO:0000259" key="1">
    <source>
        <dbReference type="Pfam" id="PF14583"/>
    </source>
</evidence>
<evidence type="ECO:0000313" key="3">
    <source>
        <dbReference type="Proteomes" id="UP000317036"/>
    </source>
</evidence>
<dbReference type="RefSeq" id="WP_144852511.1">
    <property type="nucleotide sequence ID" value="NZ_VNJI01000043.1"/>
</dbReference>
<feature type="domain" description="Oligogalacturonate lyase" evidence="1">
    <location>
        <begin position="7"/>
        <end position="382"/>
    </location>
</feature>
<dbReference type="AlphaFoldDB" id="A0A559K4K0"/>
<dbReference type="GO" id="GO:0045490">
    <property type="term" value="P:pectin catabolic process"/>
    <property type="evidence" value="ECO:0007669"/>
    <property type="project" value="InterPro"/>
</dbReference>
<dbReference type="SUPFAM" id="SSF69322">
    <property type="entry name" value="Tricorn protease domain 2"/>
    <property type="match status" value="1"/>
</dbReference>
<dbReference type="Pfam" id="PF14583">
    <property type="entry name" value="Pectate_lyase22"/>
    <property type="match status" value="1"/>
</dbReference>
<dbReference type="InterPro" id="IPR027946">
    <property type="entry name" value="Ogl_dom"/>
</dbReference>
<reference evidence="2 3" key="1">
    <citation type="submission" date="2019-07" db="EMBL/GenBank/DDBJ databases">
        <authorList>
            <person name="Kim J."/>
        </authorList>
    </citation>
    <scope>NUCLEOTIDE SEQUENCE [LARGE SCALE GENOMIC DNA]</scope>
    <source>
        <strain evidence="2 3">JC52</strain>
    </source>
</reference>
<gene>
    <name evidence="2" type="ORF">FPZ49_25700</name>
</gene>
<dbReference type="GO" id="GO:0047487">
    <property type="term" value="F:oligogalacturonide lyase activity"/>
    <property type="evidence" value="ECO:0007669"/>
    <property type="project" value="InterPro"/>
</dbReference>
<dbReference type="OrthoDB" id="8432779at2"/>
<dbReference type="Proteomes" id="UP000317036">
    <property type="component" value="Unassembled WGS sequence"/>
</dbReference>
<proteinExistence type="predicted"/>
<accession>A0A559K4K0</accession>
<dbReference type="EMBL" id="VNJI01000043">
    <property type="protein sequence ID" value="TVY07069.1"/>
    <property type="molecule type" value="Genomic_DNA"/>
</dbReference>
<protein>
    <recommendedName>
        <fullName evidence="1">Oligogalacturonate lyase domain-containing protein</fullName>
    </recommendedName>
</protein>
<keyword evidence="3" id="KW-1185">Reference proteome</keyword>
<dbReference type="InterPro" id="IPR015943">
    <property type="entry name" value="WD40/YVTN_repeat-like_dom_sf"/>
</dbReference>
<comment type="caution">
    <text evidence="2">The sequence shown here is derived from an EMBL/GenBank/DDBJ whole genome shotgun (WGS) entry which is preliminary data.</text>
</comment>
<sequence length="387" mass="44437">MIGRTFPSEKRAYMDETTGKRIWQLTSGGSNNYHLYFTDNSFSLGDQEIYFLSDRSSPKPEVYNFFRMDLKSGLITQLTDETGGIQKHTKSPDSELLVYVTGNRLRKLNTRTLQSETLYEETGQFKLGSPFISPCKTYVGIIRNEDVQIERGANYAGFKESMFAVKKAFITLVYLDGSKAVDVWEDTHYLGHFQFAPDDCTLAMFCHEGPWNLVHQRMWLLDTVARSVIPCFRQQEDDCVGHEFWTRDGLIFFDNRRKGHDGTITSNRTQATVHEEAADGQIPYVGLANKQGEVVRTIDLPYYCNHYHANNDNSLLVGDNVDDLVLIDLTAEKPEPVTLCTHRTSWYDNRRHAHPTFSWNGEQILYASDREQSKNNLYLVDLGKDDE</sequence>
<dbReference type="Gene3D" id="2.130.10.10">
    <property type="entry name" value="YVTN repeat-like/Quinoprotein amine dehydrogenase"/>
    <property type="match status" value="1"/>
</dbReference>
<organism evidence="2 3">
    <name type="scientific">Paenibacillus cremeus</name>
    <dbReference type="NCBI Taxonomy" id="2163881"/>
    <lineage>
        <taxon>Bacteria</taxon>
        <taxon>Bacillati</taxon>
        <taxon>Bacillota</taxon>
        <taxon>Bacilli</taxon>
        <taxon>Bacillales</taxon>
        <taxon>Paenibacillaceae</taxon>
        <taxon>Paenibacillus</taxon>
    </lineage>
</organism>
<name>A0A559K4K0_9BACL</name>
<evidence type="ECO:0000313" key="2">
    <source>
        <dbReference type="EMBL" id="TVY07069.1"/>
    </source>
</evidence>